<dbReference type="EMBL" id="UINC01206597">
    <property type="protein sequence ID" value="SVE28293.1"/>
    <property type="molecule type" value="Genomic_DNA"/>
</dbReference>
<keyword evidence="1" id="KW-0472">Membrane</keyword>
<keyword evidence="1" id="KW-0812">Transmembrane</keyword>
<keyword evidence="1" id="KW-1133">Transmembrane helix</keyword>
<proteinExistence type="predicted"/>
<dbReference type="AlphaFoldDB" id="A0A383C8A9"/>
<feature type="non-terminal residue" evidence="2">
    <location>
        <position position="129"/>
    </location>
</feature>
<feature type="transmembrane region" description="Helical" evidence="1">
    <location>
        <begin position="46"/>
        <end position="64"/>
    </location>
</feature>
<gene>
    <name evidence="2" type="ORF">METZ01_LOCUS481147</name>
</gene>
<feature type="transmembrane region" description="Helical" evidence="1">
    <location>
        <begin position="76"/>
        <end position="94"/>
    </location>
</feature>
<organism evidence="2">
    <name type="scientific">marine metagenome</name>
    <dbReference type="NCBI Taxonomy" id="408172"/>
    <lineage>
        <taxon>unclassified sequences</taxon>
        <taxon>metagenomes</taxon>
        <taxon>ecological metagenomes</taxon>
    </lineage>
</organism>
<reference evidence="2" key="1">
    <citation type="submission" date="2018-05" db="EMBL/GenBank/DDBJ databases">
        <authorList>
            <person name="Lanie J.A."/>
            <person name="Ng W.-L."/>
            <person name="Kazmierczak K.M."/>
            <person name="Andrzejewski T.M."/>
            <person name="Davidsen T.M."/>
            <person name="Wayne K.J."/>
            <person name="Tettelin H."/>
            <person name="Glass J.I."/>
            <person name="Rusch D."/>
            <person name="Podicherti R."/>
            <person name="Tsui H.-C.T."/>
            <person name="Winkler M.E."/>
        </authorList>
    </citation>
    <scope>NUCLEOTIDE SEQUENCE</scope>
</reference>
<evidence type="ECO:0000256" key="1">
    <source>
        <dbReference type="SAM" id="Phobius"/>
    </source>
</evidence>
<accession>A0A383C8A9</accession>
<evidence type="ECO:0000313" key="2">
    <source>
        <dbReference type="EMBL" id="SVE28293.1"/>
    </source>
</evidence>
<protein>
    <submittedName>
        <fullName evidence="2">Uncharacterized protein</fullName>
    </submittedName>
</protein>
<feature type="transmembrane region" description="Helical" evidence="1">
    <location>
        <begin position="100"/>
        <end position="116"/>
    </location>
</feature>
<feature type="transmembrane region" description="Helical" evidence="1">
    <location>
        <begin position="7"/>
        <end position="34"/>
    </location>
</feature>
<name>A0A383C8A9_9ZZZZ</name>
<sequence length="129" mass="14106">MRGIGGWLRFFILGLTFMVPLCSVAVLGMLVMTLVPSGQFGGLESAVIMVMVCMIGAGSFYTGNQLRKIKPRAVQLAKKYVLVVLGLSIAVLVLGSSADYIILTNIVVSVIWYLYLCKSKRVRNTFPNK</sequence>